<feature type="transmembrane region" description="Helical" evidence="1">
    <location>
        <begin position="5"/>
        <end position="27"/>
    </location>
</feature>
<reference evidence="2" key="1">
    <citation type="submission" date="2022-11" db="EMBL/GenBank/DDBJ databases">
        <title>Lysinibacillus irui.</title>
        <authorList>
            <person name="Akintayo S.O."/>
        </authorList>
    </citation>
    <scope>NUCLEOTIDE SEQUENCE</scope>
    <source>
        <strain evidence="2">IRB4-01</strain>
        <plasmid evidence="2">unnamed</plasmid>
    </source>
</reference>
<protein>
    <submittedName>
        <fullName evidence="2">Uncharacterized protein</fullName>
    </submittedName>
</protein>
<dbReference type="RefSeq" id="WP_274797526.1">
    <property type="nucleotide sequence ID" value="NZ_CP113528.1"/>
</dbReference>
<dbReference type="EMBL" id="CP113528">
    <property type="protein sequence ID" value="WDV09309.1"/>
    <property type="molecule type" value="Genomic_DNA"/>
</dbReference>
<dbReference type="KEGG" id="liu:OU989_22560"/>
<evidence type="ECO:0000313" key="3">
    <source>
        <dbReference type="Proteomes" id="UP001219585"/>
    </source>
</evidence>
<geneLocation type="plasmid" evidence="2 3">
    <name>unnamed</name>
</geneLocation>
<keyword evidence="1" id="KW-0472">Membrane</keyword>
<keyword evidence="2" id="KW-0614">Plasmid</keyword>
<keyword evidence="1" id="KW-0812">Transmembrane</keyword>
<evidence type="ECO:0000313" key="2">
    <source>
        <dbReference type="EMBL" id="WDV09309.1"/>
    </source>
</evidence>
<gene>
    <name evidence="2" type="ORF">OU989_22560</name>
</gene>
<sequence>MIIILFISIGIIIGIGLFILYFINYWLENPVNLQGLELYQGNETTEKFLFFFQDFEVRIVLSLVIIASILFIIVFSRKTKETD</sequence>
<name>A0AAJ5UVT8_9BACI</name>
<keyword evidence="1" id="KW-1133">Transmembrane helix</keyword>
<accession>A0AAJ5UVT8</accession>
<organism evidence="2 3">
    <name type="scientific">Lysinibacillus irui</name>
    <dbReference type="NCBI Taxonomy" id="2998077"/>
    <lineage>
        <taxon>Bacteria</taxon>
        <taxon>Bacillati</taxon>
        <taxon>Bacillota</taxon>
        <taxon>Bacilli</taxon>
        <taxon>Bacillales</taxon>
        <taxon>Bacillaceae</taxon>
        <taxon>Lysinibacillus</taxon>
    </lineage>
</organism>
<dbReference type="AlphaFoldDB" id="A0AAJ5UVT8"/>
<evidence type="ECO:0000256" key="1">
    <source>
        <dbReference type="SAM" id="Phobius"/>
    </source>
</evidence>
<dbReference type="Proteomes" id="UP001219585">
    <property type="component" value="Plasmid unnamed"/>
</dbReference>
<proteinExistence type="predicted"/>
<feature type="transmembrane region" description="Helical" evidence="1">
    <location>
        <begin position="57"/>
        <end position="75"/>
    </location>
</feature>